<keyword evidence="6 9" id="KW-0418">Kinase</keyword>
<dbReference type="InterPro" id="IPR006204">
    <property type="entry name" value="GHMP_kinase_N_dom"/>
</dbReference>
<keyword evidence="4 9" id="KW-0808">Transferase</keyword>
<dbReference type="PANTHER" id="PTHR43527">
    <property type="entry name" value="4-DIPHOSPHOCYTIDYL-2-C-METHYL-D-ERYTHRITOL KINASE, CHLOROPLASTIC"/>
    <property type="match status" value="1"/>
</dbReference>
<comment type="function">
    <text evidence="9">Catalyzes the phosphorylation of the position 2 hydroxy group of 4-diphosphocytidyl-2C-methyl-D-erythritol.</text>
</comment>
<feature type="domain" description="GHMP kinase N-terminal" evidence="10">
    <location>
        <begin position="67"/>
        <end position="143"/>
    </location>
</feature>
<evidence type="ECO:0000256" key="7">
    <source>
        <dbReference type="ARBA" id="ARBA00022840"/>
    </source>
</evidence>
<accession>A0A401LBJ3</accession>
<dbReference type="GO" id="GO:0005524">
    <property type="term" value="F:ATP binding"/>
    <property type="evidence" value="ECO:0007669"/>
    <property type="project" value="UniProtKB-UniRule"/>
</dbReference>
<dbReference type="InterPro" id="IPR036554">
    <property type="entry name" value="GHMP_kinase_C_sf"/>
</dbReference>
<dbReference type="Pfam" id="PF00288">
    <property type="entry name" value="GHMP_kinases_N"/>
    <property type="match status" value="1"/>
</dbReference>
<dbReference type="SUPFAM" id="SSF55060">
    <property type="entry name" value="GHMP Kinase, C-terminal domain"/>
    <property type="match status" value="1"/>
</dbReference>
<dbReference type="PIRSF" id="PIRSF010376">
    <property type="entry name" value="IspE"/>
    <property type="match status" value="1"/>
</dbReference>
<protein>
    <recommendedName>
        <fullName evidence="3 9">4-diphosphocytidyl-2-C-methyl-D-erythritol kinase</fullName>
        <shortName evidence="9">CMK</shortName>
        <ecNumber evidence="2 9">2.7.1.148</ecNumber>
    </recommendedName>
    <alternativeName>
        <fullName evidence="8 9">4-(cytidine-5'-diphospho)-2-C-methyl-D-erythritol kinase</fullName>
    </alternativeName>
</protein>
<dbReference type="Gene3D" id="3.30.230.10">
    <property type="match status" value="1"/>
</dbReference>
<dbReference type="InterPro" id="IPR004424">
    <property type="entry name" value="IspE"/>
</dbReference>
<evidence type="ECO:0000256" key="1">
    <source>
        <dbReference type="ARBA" id="ARBA00009684"/>
    </source>
</evidence>
<evidence type="ECO:0000313" key="13">
    <source>
        <dbReference type="Proteomes" id="UP000287361"/>
    </source>
</evidence>
<dbReference type="InterPro" id="IPR014721">
    <property type="entry name" value="Ribsml_uS5_D2-typ_fold_subgr"/>
</dbReference>
<evidence type="ECO:0000256" key="2">
    <source>
        <dbReference type="ARBA" id="ARBA00012052"/>
    </source>
</evidence>
<dbReference type="EMBL" id="BHVZ01000001">
    <property type="protein sequence ID" value="GCB28898.1"/>
    <property type="molecule type" value="Genomic_DNA"/>
</dbReference>
<dbReference type="GO" id="GO:0050515">
    <property type="term" value="F:4-(cytidine 5'-diphospho)-2-C-methyl-D-erythritol kinase activity"/>
    <property type="evidence" value="ECO:0007669"/>
    <property type="project" value="UniProtKB-UniRule"/>
</dbReference>
<organism evidence="12 13">
    <name type="scientific">Anaerotignum faecicola</name>
    <dbReference type="NCBI Taxonomy" id="2358141"/>
    <lineage>
        <taxon>Bacteria</taxon>
        <taxon>Bacillati</taxon>
        <taxon>Bacillota</taxon>
        <taxon>Clostridia</taxon>
        <taxon>Lachnospirales</taxon>
        <taxon>Anaerotignaceae</taxon>
        <taxon>Anaerotignum</taxon>
    </lineage>
</organism>
<dbReference type="Gene3D" id="3.30.70.890">
    <property type="entry name" value="GHMP kinase, C-terminal domain"/>
    <property type="match status" value="1"/>
</dbReference>
<feature type="active site" evidence="9">
    <location>
        <position position="137"/>
    </location>
</feature>
<evidence type="ECO:0000259" key="10">
    <source>
        <dbReference type="Pfam" id="PF00288"/>
    </source>
</evidence>
<evidence type="ECO:0000256" key="9">
    <source>
        <dbReference type="HAMAP-Rule" id="MF_00061"/>
    </source>
</evidence>
<dbReference type="UniPathway" id="UPA00056">
    <property type="reaction ID" value="UER00094"/>
</dbReference>
<evidence type="ECO:0000256" key="5">
    <source>
        <dbReference type="ARBA" id="ARBA00022741"/>
    </source>
</evidence>
<dbReference type="NCBIfam" id="TIGR00154">
    <property type="entry name" value="ispE"/>
    <property type="match status" value="1"/>
</dbReference>
<dbReference type="Proteomes" id="UP000287361">
    <property type="component" value="Unassembled WGS sequence"/>
</dbReference>
<reference evidence="12 13" key="1">
    <citation type="submission" date="2018-10" db="EMBL/GenBank/DDBJ databases">
        <title>Draft Genome Sequence of Anaerotignum sp. KCTC 15736.</title>
        <authorList>
            <person name="Choi S.H."/>
            <person name="Kim J.S."/>
            <person name="Kang S.W."/>
            <person name="Lee J.S."/>
            <person name="Park S.H."/>
        </authorList>
    </citation>
    <scope>NUCLEOTIDE SEQUENCE [LARGE SCALE GENOMIC DNA]</scope>
    <source>
        <strain evidence="12 13">KCTC 15736</strain>
    </source>
</reference>
<dbReference type="EC" id="2.7.1.148" evidence="2 9"/>
<comment type="caution">
    <text evidence="12">The sequence shown here is derived from an EMBL/GenBank/DDBJ whole genome shotgun (WGS) entry which is preliminary data.</text>
</comment>
<dbReference type="AlphaFoldDB" id="A0A401LBJ3"/>
<keyword evidence="9" id="KW-0414">Isoprene biosynthesis</keyword>
<gene>
    <name evidence="9 12" type="primary">ispE</name>
    <name evidence="12" type="ORF">KGMB03357_05590</name>
</gene>
<evidence type="ECO:0000256" key="3">
    <source>
        <dbReference type="ARBA" id="ARBA00017473"/>
    </source>
</evidence>
<dbReference type="GO" id="GO:0019288">
    <property type="term" value="P:isopentenyl diphosphate biosynthetic process, methylerythritol 4-phosphate pathway"/>
    <property type="evidence" value="ECO:0007669"/>
    <property type="project" value="UniProtKB-UniRule"/>
</dbReference>
<sequence>MREIRLKARAKINLTLDVTGKREDGYHLLETIMQTVALYDGIYMKKLEKPVIKLKTNLPWLPTDARNLAWKAANLMRETFGIKEGVFIEIDKRIPVAAGLAGGSTDCAAVLVGMNRLFGLGLSEAQLEEVAGRLGSDIPYCIRRGTVLCEGVGEVMTNVAHPCPDCYVVLAKLPVSVSTASVYKQLRWQEIEQHPDTKAMLKAMEEKDVAKMGKLLSNVLETVTIELHPRIAKIKARLMELGAEGALMSGSGPTVFALFTDRAKARKAAALVKREFALKDCLATRTYRVRRELRGEHNNDRNKIQHQYK</sequence>
<evidence type="ECO:0000256" key="4">
    <source>
        <dbReference type="ARBA" id="ARBA00022679"/>
    </source>
</evidence>
<dbReference type="GO" id="GO:0016114">
    <property type="term" value="P:terpenoid biosynthetic process"/>
    <property type="evidence" value="ECO:0007669"/>
    <property type="project" value="UniProtKB-UniRule"/>
</dbReference>
<evidence type="ECO:0000259" key="11">
    <source>
        <dbReference type="Pfam" id="PF08544"/>
    </source>
</evidence>
<feature type="active site" evidence="9">
    <location>
        <position position="11"/>
    </location>
</feature>
<dbReference type="NCBIfam" id="NF011202">
    <property type="entry name" value="PRK14608.1"/>
    <property type="match status" value="1"/>
</dbReference>
<comment type="catalytic activity">
    <reaction evidence="9">
        <text>4-CDP-2-C-methyl-D-erythritol + ATP = 4-CDP-2-C-methyl-D-erythritol 2-phosphate + ADP + H(+)</text>
        <dbReference type="Rhea" id="RHEA:18437"/>
        <dbReference type="ChEBI" id="CHEBI:15378"/>
        <dbReference type="ChEBI" id="CHEBI:30616"/>
        <dbReference type="ChEBI" id="CHEBI:57823"/>
        <dbReference type="ChEBI" id="CHEBI:57919"/>
        <dbReference type="ChEBI" id="CHEBI:456216"/>
        <dbReference type="EC" id="2.7.1.148"/>
    </reaction>
</comment>
<keyword evidence="7 9" id="KW-0067">ATP-binding</keyword>
<feature type="binding site" evidence="9">
    <location>
        <begin position="95"/>
        <end position="105"/>
    </location>
    <ligand>
        <name>ATP</name>
        <dbReference type="ChEBI" id="CHEBI:30616"/>
    </ligand>
</feature>
<dbReference type="HAMAP" id="MF_00061">
    <property type="entry name" value="IspE"/>
    <property type="match status" value="1"/>
</dbReference>
<dbReference type="InterPro" id="IPR020568">
    <property type="entry name" value="Ribosomal_Su5_D2-typ_SF"/>
</dbReference>
<feature type="domain" description="GHMP kinase C-terminal" evidence="11">
    <location>
        <begin position="200"/>
        <end position="275"/>
    </location>
</feature>
<comment type="pathway">
    <text evidence="9">Isoprenoid biosynthesis; isopentenyl diphosphate biosynthesis via DXP pathway; isopentenyl diphosphate from 1-deoxy-D-xylulose 5-phosphate: step 3/6.</text>
</comment>
<evidence type="ECO:0000313" key="12">
    <source>
        <dbReference type="EMBL" id="GCB28898.1"/>
    </source>
</evidence>
<keyword evidence="5 9" id="KW-0547">Nucleotide-binding</keyword>
<evidence type="ECO:0000256" key="8">
    <source>
        <dbReference type="ARBA" id="ARBA00032554"/>
    </source>
</evidence>
<dbReference type="PANTHER" id="PTHR43527:SF2">
    <property type="entry name" value="4-DIPHOSPHOCYTIDYL-2-C-METHYL-D-ERYTHRITOL KINASE, CHLOROPLASTIC"/>
    <property type="match status" value="1"/>
</dbReference>
<evidence type="ECO:0000256" key="6">
    <source>
        <dbReference type="ARBA" id="ARBA00022777"/>
    </source>
</evidence>
<comment type="similarity">
    <text evidence="1 9">Belongs to the GHMP kinase family. IspE subfamily.</text>
</comment>
<proteinExistence type="inferred from homology"/>
<keyword evidence="13" id="KW-1185">Reference proteome</keyword>
<dbReference type="SUPFAM" id="SSF54211">
    <property type="entry name" value="Ribosomal protein S5 domain 2-like"/>
    <property type="match status" value="1"/>
</dbReference>
<dbReference type="Pfam" id="PF08544">
    <property type="entry name" value="GHMP_kinases_C"/>
    <property type="match status" value="1"/>
</dbReference>
<dbReference type="OrthoDB" id="9809438at2"/>
<dbReference type="InterPro" id="IPR013750">
    <property type="entry name" value="GHMP_kinase_C_dom"/>
</dbReference>
<name>A0A401LBJ3_9FIRM</name>